<keyword evidence="4" id="KW-1185">Reference proteome</keyword>
<accession>A0AAD3DP67</accession>
<dbReference type="AlphaFoldDB" id="A0AAD3DP67"/>
<evidence type="ECO:0000313" key="3">
    <source>
        <dbReference type="EMBL" id="GFR44168.1"/>
    </source>
</evidence>
<feature type="compositionally biased region" description="Acidic residues" evidence="1">
    <location>
        <begin position="110"/>
        <end position="127"/>
    </location>
</feature>
<protein>
    <submittedName>
        <fullName evidence="3">Uncharacterized protein</fullName>
    </submittedName>
</protein>
<dbReference type="Gene3D" id="2.40.128.20">
    <property type="match status" value="1"/>
</dbReference>
<feature type="non-terminal residue" evidence="3">
    <location>
        <position position="156"/>
    </location>
</feature>
<keyword evidence="2" id="KW-0732">Signal</keyword>
<feature type="region of interest" description="Disordered" evidence="1">
    <location>
        <begin position="98"/>
        <end position="138"/>
    </location>
</feature>
<gene>
    <name evidence="3" type="ORF">Agub_g5340</name>
</gene>
<proteinExistence type="predicted"/>
<name>A0AAD3DP67_9CHLO</name>
<feature type="signal peptide" evidence="2">
    <location>
        <begin position="1"/>
        <end position="28"/>
    </location>
</feature>
<reference evidence="3 4" key="1">
    <citation type="journal article" date="2021" name="Sci. Rep.">
        <title>Genome sequencing of the multicellular alga Astrephomene provides insights into convergent evolution of germ-soma differentiation.</title>
        <authorList>
            <person name="Yamashita S."/>
            <person name="Yamamoto K."/>
            <person name="Matsuzaki R."/>
            <person name="Suzuki S."/>
            <person name="Yamaguchi H."/>
            <person name="Hirooka S."/>
            <person name="Minakuchi Y."/>
            <person name="Miyagishima S."/>
            <person name="Kawachi M."/>
            <person name="Toyoda A."/>
            <person name="Nozaki H."/>
        </authorList>
    </citation>
    <scope>NUCLEOTIDE SEQUENCE [LARGE SCALE GENOMIC DNA]</scope>
    <source>
        <strain evidence="3 4">NIES-4017</strain>
    </source>
</reference>
<comment type="caution">
    <text evidence="3">The sequence shown here is derived from an EMBL/GenBank/DDBJ whole genome shotgun (WGS) entry which is preliminary data.</text>
</comment>
<evidence type="ECO:0000256" key="1">
    <source>
        <dbReference type="SAM" id="MobiDB-lite"/>
    </source>
</evidence>
<dbReference type="InterPro" id="IPR012674">
    <property type="entry name" value="Calycin"/>
</dbReference>
<dbReference type="EMBL" id="BMAR01000007">
    <property type="protein sequence ID" value="GFR44168.1"/>
    <property type="molecule type" value="Genomic_DNA"/>
</dbReference>
<evidence type="ECO:0000256" key="2">
    <source>
        <dbReference type="SAM" id="SignalP"/>
    </source>
</evidence>
<organism evidence="3 4">
    <name type="scientific">Astrephomene gubernaculifera</name>
    <dbReference type="NCBI Taxonomy" id="47775"/>
    <lineage>
        <taxon>Eukaryota</taxon>
        <taxon>Viridiplantae</taxon>
        <taxon>Chlorophyta</taxon>
        <taxon>core chlorophytes</taxon>
        <taxon>Chlorophyceae</taxon>
        <taxon>CS clade</taxon>
        <taxon>Chlamydomonadales</taxon>
        <taxon>Astrephomenaceae</taxon>
        <taxon>Astrephomene</taxon>
    </lineage>
</organism>
<feature type="chain" id="PRO_5042273491" evidence="2">
    <location>
        <begin position="29"/>
        <end position="156"/>
    </location>
</feature>
<dbReference type="Proteomes" id="UP001054857">
    <property type="component" value="Unassembled WGS sequence"/>
</dbReference>
<evidence type="ECO:0000313" key="4">
    <source>
        <dbReference type="Proteomes" id="UP001054857"/>
    </source>
</evidence>
<sequence>MRSSLPSPLLLAATLLAFLLSSPVSTHARHRQSSFDDDDSTITTITCPPPGFSAVPKLNLTAYTSAPWYAQRQAPISYQGEDPLQFLYCVRAEYVPVNDPRVNGPRRNSDDDDNDNGNDSGDEYYDEQQDKGGAVTGGNLGRYGVPVYSVLNYANR</sequence>